<protein>
    <submittedName>
        <fullName evidence="1">Uncharacterized protein</fullName>
    </submittedName>
</protein>
<accession>A0ABW9F754</accession>
<dbReference type="RefSeq" id="WP_408104936.1">
    <property type="nucleotide sequence ID" value="NZ_JBFNFH010000014.1"/>
</dbReference>
<proteinExistence type="predicted"/>
<name>A0ABW9F754_9FIRM</name>
<gene>
    <name evidence="1" type="ORF">ABGF40_06105</name>
</gene>
<comment type="caution">
    <text evidence="1">The sequence shown here is derived from an EMBL/GenBank/DDBJ whole genome shotgun (WGS) entry which is preliminary data.</text>
</comment>
<reference evidence="1 2" key="1">
    <citation type="journal article" date="2024" name="Front. Microbiol.">
        <title>Pangenomic and biochemical analyses of Helcococcus ovis reveal widespread tetracycline resistance and a novel bacterial species, Helcococcus bovis.</title>
        <authorList>
            <person name="Cunha F."/>
            <person name="Zhai Y."/>
            <person name="Casaro S."/>
            <person name="Jones K.L."/>
            <person name="Hernandez M."/>
            <person name="Bisinotto R.S."/>
            <person name="Kariyawasam S."/>
            <person name="Brown M.B."/>
            <person name="Phillips A."/>
            <person name="Jeong K.C."/>
            <person name="Galvao K.N."/>
        </authorList>
    </citation>
    <scope>NUCLEOTIDE SEQUENCE [LARGE SCALE GENOMIC DNA]</scope>
    <source>
        <strain evidence="1 2">KG197</strain>
    </source>
</reference>
<sequence>MISENFNNKDLFYEAVAKKILENKKSMEMYFEQMSDEKSDFKTTSIAGCKILKLNGFNEGVEWVIEKFSDFFDGEQND</sequence>
<dbReference type="Proteomes" id="UP001629536">
    <property type="component" value="Unassembled WGS sequence"/>
</dbReference>
<evidence type="ECO:0000313" key="2">
    <source>
        <dbReference type="Proteomes" id="UP001629536"/>
    </source>
</evidence>
<organism evidence="1 2">
    <name type="scientific">Helcococcus bovis</name>
    <dbReference type="NCBI Taxonomy" id="3153252"/>
    <lineage>
        <taxon>Bacteria</taxon>
        <taxon>Bacillati</taxon>
        <taxon>Bacillota</taxon>
        <taxon>Tissierellia</taxon>
        <taxon>Tissierellales</taxon>
        <taxon>Peptoniphilaceae</taxon>
        <taxon>Helcococcus</taxon>
    </lineage>
</organism>
<dbReference type="EMBL" id="JBFNFH010000014">
    <property type="protein sequence ID" value="MFM1525246.1"/>
    <property type="molecule type" value="Genomic_DNA"/>
</dbReference>
<keyword evidence="2" id="KW-1185">Reference proteome</keyword>
<evidence type="ECO:0000313" key="1">
    <source>
        <dbReference type="EMBL" id="MFM1525246.1"/>
    </source>
</evidence>